<sequence>MKCLGGFDSSLLNFGKYPPVLHTYWGDAKVWSNLLENSREISQLARNKSLYRPLKPRNLCLLTSNGYNFIDVGQWERESGNSARALSYLFVAYSSDHFDDGVDEDMKELHDIGMTAAREAGVAAFWVAASCMRDPAELENDVYRISDVLRGARKMIIAVGPSKSTTAATLTSSLQQWGSRMWTFPEVLLSPNREISVYHRGGGPSGPETIPKNQVASKLWPQDAAISRQLVDHYLGTINLSRIELAVLALKCLYARETTEYAKGDHAYALMGLLRIRPPIDKTDSQFQAFARLSLANDSDKLLERYICTLPRKPNQPWHDMTDAYGSSLWDIDPVCQVAAICDNDTVVLDGARGATIEWSRFDRIWYTTGVSWKRLIASCLMRFGWALLIFGIMFIGIGLATYDQATRQIYLGLGVILFIIWFATVLVNPLLVRTVLAGKIQDIQGAFYGVEGYLNPATVERLIFGGNFGRFKWSSHGSLLSRSQINEHKERVGMDPCGRADTREKVEAAKKAIPGDMRVFTLVDTYNLEVTIFEAARPPNVLLFCGSEGGKQRAVGCSYDWTTQTFYRETVLRVPTESLERASRVSRFRMGIQRPSWETVPGHSRKKTVGIWNDINASLLDEMR</sequence>
<dbReference type="Proteomes" id="UP001430848">
    <property type="component" value="Unassembled WGS sequence"/>
</dbReference>
<proteinExistence type="predicted"/>
<evidence type="ECO:0000313" key="2">
    <source>
        <dbReference type="EMBL" id="KAK7715891.1"/>
    </source>
</evidence>
<keyword evidence="1" id="KW-1133">Transmembrane helix</keyword>
<feature type="transmembrane region" description="Helical" evidence="1">
    <location>
        <begin position="410"/>
        <end position="432"/>
    </location>
</feature>
<gene>
    <name evidence="2" type="ORF">SLS63_011230</name>
</gene>
<protein>
    <recommendedName>
        <fullName evidence="4">3-hydroxyisobutyrate dehydrogenase</fullName>
    </recommendedName>
</protein>
<organism evidence="2 3">
    <name type="scientific">Diaporthe eres</name>
    <name type="common">Phomopsis oblonga</name>
    <dbReference type="NCBI Taxonomy" id="83184"/>
    <lineage>
        <taxon>Eukaryota</taxon>
        <taxon>Fungi</taxon>
        <taxon>Dikarya</taxon>
        <taxon>Ascomycota</taxon>
        <taxon>Pezizomycotina</taxon>
        <taxon>Sordariomycetes</taxon>
        <taxon>Sordariomycetidae</taxon>
        <taxon>Diaporthales</taxon>
        <taxon>Diaporthaceae</taxon>
        <taxon>Diaporthe</taxon>
        <taxon>Diaporthe eres species complex</taxon>
    </lineage>
</organism>
<evidence type="ECO:0000313" key="3">
    <source>
        <dbReference type="Proteomes" id="UP001430848"/>
    </source>
</evidence>
<evidence type="ECO:0000256" key="1">
    <source>
        <dbReference type="SAM" id="Phobius"/>
    </source>
</evidence>
<dbReference type="EMBL" id="JAKNSF020000103">
    <property type="protein sequence ID" value="KAK7715891.1"/>
    <property type="molecule type" value="Genomic_DNA"/>
</dbReference>
<keyword evidence="1" id="KW-0472">Membrane</keyword>
<keyword evidence="3" id="KW-1185">Reference proteome</keyword>
<name>A0ABR1NUR2_DIAER</name>
<accession>A0ABR1NUR2</accession>
<comment type="caution">
    <text evidence="2">The sequence shown here is derived from an EMBL/GenBank/DDBJ whole genome shotgun (WGS) entry which is preliminary data.</text>
</comment>
<evidence type="ECO:0008006" key="4">
    <source>
        <dbReference type="Google" id="ProtNLM"/>
    </source>
</evidence>
<reference evidence="2 3" key="1">
    <citation type="submission" date="2024-02" db="EMBL/GenBank/DDBJ databases">
        <title>De novo assembly and annotation of 12 fungi associated with fruit tree decline syndrome in Ontario, Canada.</title>
        <authorList>
            <person name="Sulman M."/>
            <person name="Ellouze W."/>
            <person name="Ilyukhin E."/>
        </authorList>
    </citation>
    <scope>NUCLEOTIDE SEQUENCE [LARGE SCALE GENOMIC DNA]</scope>
    <source>
        <strain evidence="2 3">M169</strain>
    </source>
</reference>
<keyword evidence="1" id="KW-0812">Transmembrane</keyword>
<feature type="transmembrane region" description="Helical" evidence="1">
    <location>
        <begin position="384"/>
        <end position="403"/>
    </location>
</feature>